<keyword evidence="2" id="KW-0805">Transcription regulation</keyword>
<keyword evidence="3" id="KW-0238">DNA-binding</keyword>
<reference evidence="6" key="2">
    <citation type="submission" date="2020-09" db="EMBL/GenBank/DDBJ databases">
        <authorList>
            <person name="Sun Q."/>
            <person name="Zhou Y."/>
        </authorList>
    </citation>
    <scope>NUCLEOTIDE SEQUENCE</scope>
    <source>
        <strain evidence="6">CGMCC 1.15320</strain>
    </source>
</reference>
<dbReference type="SUPFAM" id="SSF46785">
    <property type="entry name" value="Winged helix' DNA-binding domain"/>
    <property type="match status" value="1"/>
</dbReference>
<evidence type="ECO:0000256" key="1">
    <source>
        <dbReference type="ARBA" id="ARBA00009437"/>
    </source>
</evidence>
<evidence type="ECO:0000256" key="4">
    <source>
        <dbReference type="ARBA" id="ARBA00023163"/>
    </source>
</evidence>
<dbReference type="PANTHER" id="PTHR30427">
    <property type="entry name" value="TRANSCRIPTIONAL ACTIVATOR PROTEIN LYSR"/>
    <property type="match status" value="1"/>
</dbReference>
<dbReference type="Pfam" id="PF00126">
    <property type="entry name" value="HTH_1"/>
    <property type="match status" value="1"/>
</dbReference>
<dbReference type="Proteomes" id="UP000636264">
    <property type="component" value="Unassembled WGS sequence"/>
</dbReference>
<dbReference type="PROSITE" id="PS50931">
    <property type="entry name" value="HTH_LYSR"/>
    <property type="match status" value="1"/>
</dbReference>
<name>A0A916S1M1_9HYPH</name>
<feature type="domain" description="HTH lysR-type" evidence="5">
    <location>
        <begin position="1"/>
        <end position="58"/>
    </location>
</feature>
<sequence length="306" mass="33638">MKLKNLEAYRAVMSTGSTQAAAALLGISQSAISRRIDQLEEDLGLELFYRDGVRLVPSRANKLAEPHVADVMERLHALRDAAENIRSGQHANAMLRIAVPPSISRRIMPKIIAAFLKEHPEVRLEVLHGTYDVIQRMLEEKQADLAFLRLPYASNIITRSDLIEASSVCVMQRGHRLSGLKVIRPSNLRGEPLVLLGWRRAPRHDLDLVFSAHGVAPSIRIEAHSVASACGFAEQGIGIAVVNALLVQDCLDLDIDIRPFEPAAPHQFAFVYSDQPRLSPIGQKFMQEATAELQALAKTPLGEGSG</sequence>
<dbReference type="RefSeq" id="WP_188722346.1">
    <property type="nucleotide sequence ID" value="NZ_BMIF01000013.1"/>
</dbReference>
<evidence type="ECO:0000259" key="5">
    <source>
        <dbReference type="PROSITE" id="PS50931"/>
    </source>
</evidence>
<dbReference type="InterPro" id="IPR036388">
    <property type="entry name" value="WH-like_DNA-bd_sf"/>
</dbReference>
<dbReference type="SUPFAM" id="SSF53850">
    <property type="entry name" value="Periplasmic binding protein-like II"/>
    <property type="match status" value="1"/>
</dbReference>
<keyword evidence="4" id="KW-0804">Transcription</keyword>
<organism evidence="6 7">
    <name type="scientific">Nitratireductor aestuarii</name>
    <dbReference type="NCBI Taxonomy" id="1735103"/>
    <lineage>
        <taxon>Bacteria</taxon>
        <taxon>Pseudomonadati</taxon>
        <taxon>Pseudomonadota</taxon>
        <taxon>Alphaproteobacteria</taxon>
        <taxon>Hyphomicrobiales</taxon>
        <taxon>Phyllobacteriaceae</taxon>
        <taxon>Nitratireductor</taxon>
    </lineage>
</organism>
<comment type="similarity">
    <text evidence="1">Belongs to the LysR transcriptional regulatory family.</text>
</comment>
<protein>
    <submittedName>
        <fullName evidence="6">LysR family transcriptional regulator</fullName>
    </submittedName>
</protein>
<accession>A0A916S1M1</accession>
<dbReference type="PANTHER" id="PTHR30427:SF1">
    <property type="entry name" value="TRANSCRIPTIONAL ACTIVATOR PROTEIN LYSR"/>
    <property type="match status" value="1"/>
</dbReference>
<dbReference type="AlphaFoldDB" id="A0A916S1M1"/>
<evidence type="ECO:0000256" key="3">
    <source>
        <dbReference type="ARBA" id="ARBA00023125"/>
    </source>
</evidence>
<dbReference type="GO" id="GO:0010628">
    <property type="term" value="P:positive regulation of gene expression"/>
    <property type="evidence" value="ECO:0007669"/>
    <property type="project" value="TreeGrafter"/>
</dbReference>
<dbReference type="Gene3D" id="3.40.190.290">
    <property type="match status" value="1"/>
</dbReference>
<evidence type="ECO:0000256" key="2">
    <source>
        <dbReference type="ARBA" id="ARBA00023015"/>
    </source>
</evidence>
<dbReference type="InterPro" id="IPR000847">
    <property type="entry name" value="LysR_HTH_N"/>
</dbReference>
<reference evidence="6" key="1">
    <citation type="journal article" date="2014" name="Int. J. Syst. Evol. Microbiol.">
        <title>Complete genome sequence of Corynebacterium casei LMG S-19264T (=DSM 44701T), isolated from a smear-ripened cheese.</title>
        <authorList>
            <consortium name="US DOE Joint Genome Institute (JGI-PGF)"/>
            <person name="Walter F."/>
            <person name="Albersmeier A."/>
            <person name="Kalinowski J."/>
            <person name="Ruckert C."/>
        </authorList>
    </citation>
    <scope>NUCLEOTIDE SEQUENCE</scope>
    <source>
        <strain evidence="6">CGMCC 1.15320</strain>
    </source>
</reference>
<gene>
    <name evidence="6" type="ORF">GCM10011385_34510</name>
</gene>
<dbReference type="PRINTS" id="PR00039">
    <property type="entry name" value="HTHLYSR"/>
</dbReference>
<dbReference type="InterPro" id="IPR036390">
    <property type="entry name" value="WH_DNA-bd_sf"/>
</dbReference>
<proteinExistence type="inferred from homology"/>
<dbReference type="EMBL" id="BMIF01000013">
    <property type="protein sequence ID" value="GGA77496.1"/>
    <property type="molecule type" value="Genomic_DNA"/>
</dbReference>
<evidence type="ECO:0000313" key="6">
    <source>
        <dbReference type="EMBL" id="GGA77496.1"/>
    </source>
</evidence>
<dbReference type="GO" id="GO:0043565">
    <property type="term" value="F:sequence-specific DNA binding"/>
    <property type="evidence" value="ECO:0007669"/>
    <property type="project" value="TreeGrafter"/>
</dbReference>
<comment type="caution">
    <text evidence="6">The sequence shown here is derived from an EMBL/GenBank/DDBJ whole genome shotgun (WGS) entry which is preliminary data.</text>
</comment>
<dbReference type="Gene3D" id="1.10.10.10">
    <property type="entry name" value="Winged helix-like DNA-binding domain superfamily/Winged helix DNA-binding domain"/>
    <property type="match status" value="1"/>
</dbReference>
<keyword evidence="7" id="KW-1185">Reference proteome</keyword>
<evidence type="ECO:0000313" key="7">
    <source>
        <dbReference type="Proteomes" id="UP000636264"/>
    </source>
</evidence>
<dbReference type="InterPro" id="IPR005119">
    <property type="entry name" value="LysR_subst-bd"/>
</dbReference>
<dbReference type="Pfam" id="PF03466">
    <property type="entry name" value="LysR_substrate"/>
    <property type="match status" value="1"/>
</dbReference>
<dbReference type="GO" id="GO:0003700">
    <property type="term" value="F:DNA-binding transcription factor activity"/>
    <property type="evidence" value="ECO:0007669"/>
    <property type="project" value="InterPro"/>
</dbReference>